<organism evidence="8 9">
    <name type="scientific">Dioszegia hungarica</name>
    <dbReference type="NCBI Taxonomy" id="4972"/>
    <lineage>
        <taxon>Eukaryota</taxon>
        <taxon>Fungi</taxon>
        <taxon>Dikarya</taxon>
        <taxon>Basidiomycota</taxon>
        <taxon>Agaricomycotina</taxon>
        <taxon>Tremellomycetes</taxon>
        <taxon>Tremellales</taxon>
        <taxon>Bulleribasidiaceae</taxon>
        <taxon>Dioszegia</taxon>
    </lineage>
</organism>
<feature type="transmembrane region" description="Helical" evidence="6">
    <location>
        <begin position="460"/>
        <end position="484"/>
    </location>
</feature>
<dbReference type="PANTHER" id="PTHR23502">
    <property type="entry name" value="MAJOR FACILITATOR SUPERFAMILY"/>
    <property type="match status" value="1"/>
</dbReference>
<feature type="region of interest" description="Disordered" evidence="5">
    <location>
        <begin position="86"/>
        <end position="105"/>
    </location>
</feature>
<evidence type="ECO:0000313" key="8">
    <source>
        <dbReference type="EMBL" id="KAI9637625.1"/>
    </source>
</evidence>
<dbReference type="InterPro" id="IPR011701">
    <property type="entry name" value="MFS"/>
</dbReference>
<dbReference type="InterPro" id="IPR020846">
    <property type="entry name" value="MFS_dom"/>
</dbReference>
<feature type="transmembrane region" description="Helical" evidence="6">
    <location>
        <begin position="491"/>
        <end position="517"/>
    </location>
</feature>
<dbReference type="AlphaFoldDB" id="A0AA38HC52"/>
<evidence type="ECO:0000256" key="3">
    <source>
        <dbReference type="ARBA" id="ARBA00022989"/>
    </source>
</evidence>
<dbReference type="GO" id="GO:0022857">
    <property type="term" value="F:transmembrane transporter activity"/>
    <property type="evidence" value="ECO:0007669"/>
    <property type="project" value="InterPro"/>
</dbReference>
<reference evidence="8" key="1">
    <citation type="journal article" date="2022" name="G3 (Bethesda)">
        <title>High quality genome of the basidiomycete yeast Dioszegia hungarica PDD-24b-2 isolated from cloud water.</title>
        <authorList>
            <person name="Jarrige D."/>
            <person name="Haridas S."/>
            <person name="Bleykasten-Grosshans C."/>
            <person name="Joly M."/>
            <person name="Nadalig T."/>
            <person name="Sancelme M."/>
            <person name="Vuilleumier S."/>
            <person name="Grigoriev I.V."/>
            <person name="Amato P."/>
            <person name="Bringel F."/>
        </authorList>
    </citation>
    <scope>NUCLEOTIDE SEQUENCE</scope>
    <source>
        <strain evidence="8">PDD-24b-2</strain>
    </source>
</reference>
<feature type="compositionally biased region" description="Basic and acidic residues" evidence="5">
    <location>
        <begin position="86"/>
        <end position="97"/>
    </location>
</feature>
<evidence type="ECO:0000313" key="9">
    <source>
        <dbReference type="Proteomes" id="UP001164286"/>
    </source>
</evidence>
<evidence type="ECO:0000259" key="7">
    <source>
        <dbReference type="PROSITE" id="PS50850"/>
    </source>
</evidence>
<dbReference type="SUPFAM" id="SSF103473">
    <property type="entry name" value="MFS general substrate transporter"/>
    <property type="match status" value="1"/>
</dbReference>
<dbReference type="EMBL" id="JAKWFO010000004">
    <property type="protein sequence ID" value="KAI9637625.1"/>
    <property type="molecule type" value="Genomic_DNA"/>
</dbReference>
<evidence type="ECO:0000256" key="6">
    <source>
        <dbReference type="SAM" id="Phobius"/>
    </source>
</evidence>
<dbReference type="PANTHER" id="PTHR23502:SF173">
    <property type="entry name" value="MFS-MULTIDRUG-RESISTANCE TRANSPORTER-RELATED"/>
    <property type="match status" value="1"/>
</dbReference>
<feature type="transmembrane region" description="Helical" evidence="6">
    <location>
        <begin position="278"/>
        <end position="298"/>
    </location>
</feature>
<feature type="transmembrane region" description="Helical" evidence="6">
    <location>
        <begin position="354"/>
        <end position="373"/>
    </location>
</feature>
<keyword evidence="2 6" id="KW-0812">Transmembrane</keyword>
<sequence length="567" mass="62275">MNEKESSDQVSPLAPTRRTERSGTLSRINRKVETSSGGEMPFGYGMQPIRKQVSLPPGVGPFGGSAPSGEDAELGLMAVRSLEEELQRESERERKGPDPFAVRFEPGEAANPKNWGVGYRWMLTAIAGLLVLNSTFASSAPSGIVQPLIEQFQFSEEIAVLTISLFVAGYCLGPLLWGPLSEAYGRRPIFIISFVFYTGFQVGCALSPNTASILVFRFLGGTFASAPLTNSGALIADIWDTDHRGQAMSLFSIAPFAGPSLGPIISGYIQVTETSWRWVFWILTLFAGACLLVIIFVVPETYAPAILTAKAVRMRKETGDDRYYAPLERADRSFKQTLHNILAKPFIMLVREPMLLAITLYMSFVYGVVYLLFEAFPFVFVNVHGFNAGENGLAFLGLLCGGVICVFIYIFLVEPRYQRHVAKRAPLPPLPEKRLELSVITAWCLVIAMFWFGWTGAYESIHWISPVLAAGLLGIGILGMFVTLFNYIIDVYLWSAASALAAATVCRSVFGAGFPLFAGQMYTRLGTQWASSLLGFLALLMAPIPLVLMKYGATLRKRSKYSPSRGD</sequence>
<dbReference type="InterPro" id="IPR036259">
    <property type="entry name" value="MFS_trans_sf"/>
</dbReference>
<dbReference type="FunFam" id="1.20.1250.20:FF:000011">
    <property type="entry name" value="MFS multidrug transporter, putative"/>
    <property type="match status" value="1"/>
</dbReference>
<feature type="transmembrane region" description="Helical" evidence="6">
    <location>
        <begin position="434"/>
        <end position="454"/>
    </location>
</feature>
<name>A0AA38HC52_9TREE</name>
<feature type="transmembrane region" description="Helical" evidence="6">
    <location>
        <begin position="121"/>
        <end position="138"/>
    </location>
</feature>
<feature type="transmembrane region" description="Helical" evidence="6">
    <location>
        <begin position="189"/>
        <end position="208"/>
    </location>
</feature>
<keyword evidence="9" id="KW-1185">Reference proteome</keyword>
<dbReference type="PROSITE" id="PS50850">
    <property type="entry name" value="MFS"/>
    <property type="match status" value="1"/>
</dbReference>
<evidence type="ECO:0000256" key="1">
    <source>
        <dbReference type="ARBA" id="ARBA00004141"/>
    </source>
</evidence>
<dbReference type="RefSeq" id="XP_052947402.1">
    <property type="nucleotide sequence ID" value="XM_053086836.1"/>
</dbReference>
<keyword evidence="3 6" id="KW-1133">Transmembrane helix</keyword>
<feature type="transmembrane region" description="Helical" evidence="6">
    <location>
        <begin position="529"/>
        <end position="548"/>
    </location>
</feature>
<evidence type="ECO:0000256" key="4">
    <source>
        <dbReference type="ARBA" id="ARBA00023136"/>
    </source>
</evidence>
<accession>A0AA38HC52</accession>
<dbReference type="CDD" id="cd17323">
    <property type="entry name" value="MFS_Tpo1_MDR_like"/>
    <property type="match status" value="1"/>
</dbReference>
<feature type="transmembrane region" description="Helical" evidence="6">
    <location>
        <begin position="247"/>
        <end position="266"/>
    </location>
</feature>
<dbReference type="GO" id="GO:0005886">
    <property type="term" value="C:plasma membrane"/>
    <property type="evidence" value="ECO:0007669"/>
    <property type="project" value="TreeGrafter"/>
</dbReference>
<dbReference type="Pfam" id="PF07690">
    <property type="entry name" value="MFS_1"/>
    <property type="match status" value="1"/>
</dbReference>
<proteinExistence type="predicted"/>
<comment type="subcellular location">
    <subcellularLocation>
        <location evidence="1">Membrane</location>
        <topology evidence="1">Multi-pass membrane protein</topology>
    </subcellularLocation>
</comment>
<comment type="caution">
    <text evidence="8">The sequence shown here is derived from an EMBL/GenBank/DDBJ whole genome shotgun (WGS) entry which is preliminary data.</text>
</comment>
<dbReference type="Gene3D" id="1.20.1250.20">
    <property type="entry name" value="MFS general substrate transporter like domains"/>
    <property type="match status" value="1"/>
</dbReference>
<feature type="region of interest" description="Disordered" evidence="5">
    <location>
        <begin position="1"/>
        <end position="45"/>
    </location>
</feature>
<evidence type="ECO:0000256" key="5">
    <source>
        <dbReference type="SAM" id="MobiDB-lite"/>
    </source>
</evidence>
<feature type="domain" description="Major facilitator superfamily (MFS) profile" evidence="7">
    <location>
        <begin position="120"/>
        <end position="560"/>
    </location>
</feature>
<dbReference type="GeneID" id="77726037"/>
<feature type="transmembrane region" description="Helical" evidence="6">
    <location>
        <begin position="158"/>
        <end position="177"/>
    </location>
</feature>
<keyword evidence="4 6" id="KW-0472">Membrane</keyword>
<dbReference type="Proteomes" id="UP001164286">
    <property type="component" value="Unassembled WGS sequence"/>
</dbReference>
<feature type="transmembrane region" description="Helical" evidence="6">
    <location>
        <begin position="214"/>
        <end position="235"/>
    </location>
</feature>
<evidence type="ECO:0000256" key="2">
    <source>
        <dbReference type="ARBA" id="ARBA00022692"/>
    </source>
</evidence>
<protein>
    <submittedName>
        <fullName evidence="8">Major facilitator superfamily domain-containing protein</fullName>
    </submittedName>
</protein>
<feature type="transmembrane region" description="Helical" evidence="6">
    <location>
        <begin position="393"/>
        <end position="413"/>
    </location>
</feature>
<gene>
    <name evidence="8" type="ORF">MKK02DRAFT_24060</name>
</gene>